<reference evidence="2" key="1">
    <citation type="submission" date="2015-02" db="EMBL/GenBank/DDBJ databases">
        <title>Draft Genome of Frankia sp. CpI1-S.</title>
        <authorList>
            <person name="Oshone R.T."/>
            <person name="Ngom M."/>
            <person name="Ghodhbane-Gtari F."/>
            <person name="Gtari M."/>
            <person name="Morris K."/>
            <person name="Thomas K."/>
            <person name="Sen A."/>
            <person name="Tisa L.S."/>
        </authorList>
    </citation>
    <scope>NUCLEOTIDE SEQUENCE [LARGE SCALE GENOMIC DNA]</scope>
    <source>
        <strain evidence="2">CpI1-S</strain>
    </source>
</reference>
<organism evidence="1 2">
    <name type="scientific">Frankia torreyi</name>
    <dbReference type="NCBI Taxonomy" id="1856"/>
    <lineage>
        <taxon>Bacteria</taxon>
        <taxon>Bacillati</taxon>
        <taxon>Actinomycetota</taxon>
        <taxon>Actinomycetes</taxon>
        <taxon>Frankiales</taxon>
        <taxon>Frankiaceae</taxon>
        <taxon>Frankia</taxon>
    </lineage>
</organism>
<dbReference type="RefSeq" id="WP_206778481.1">
    <property type="nucleotide sequence ID" value="NZ_JYFN01000062.1"/>
</dbReference>
<gene>
    <name evidence="1" type="ORF">FF36_05335</name>
</gene>
<evidence type="ECO:0000313" key="2">
    <source>
        <dbReference type="Proteomes" id="UP000032545"/>
    </source>
</evidence>
<proteinExistence type="predicted"/>
<accession>A0A0D8B858</accession>
<evidence type="ECO:0000313" key="1">
    <source>
        <dbReference type="EMBL" id="KJE20361.1"/>
    </source>
</evidence>
<sequence>MVDEDGPRAGFCNAKVTRQGVPGWCRKRSGAGTSHLGSGHCRFHAGETPSGRYAAARERFEDDATRMVRSRRVRFGEVIPTNPMFALADEVGRSVAFVMLVEDEIRRNGGAVDGDDVQLVDTVGTADGGTRTEIGVLIRLWREERAHLAKVAKTTIDAGVIESQERFVNAYQEKFIGTLEGVVGDLGLDVNDPQVVGVISRRLGMLAAPSSPVGIGGSLAMPE</sequence>
<comment type="caution">
    <text evidence="1">The sequence shown here is derived from an EMBL/GenBank/DDBJ whole genome shotgun (WGS) entry which is preliminary data.</text>
</comment>
<dbReference type="Proteomes" id="UP000032545">
    <property type="component" value="Unassembled WGS sequence"/>
</dbReference>
<dbReference type="EMBL" id="JYFN01000062">
    <property type="protein sequence ID" value="KJE20361.1"/>
    <property type="molecule type" value="Genomic_DNA"/>
</dbReference>
<dbReference type="AlphaFoldDB" id="A0A0D8B858"/>
<name>A0A0D8B858_9ACTN</name>
<protein>
    <submittedName>
        <fullName evidence="1">Uncharacterized protein</fullName>
    </submittedName>
</protein>
<reference evidence="1 2" key="2">
    <citation type="journal article" date="2016" name="Genome Announc.">
        <title>Permanent Draft Genome Sequences for Two Variants of Frankia sp. Strain CpI1, the First Frankia Strain Isolated from Root Nodules of Comptonia peregrina.</title>
        <authorList>
            <person name="Oshone R."/>
            <person name="Hurst S.G.IV."/>
            <person name="Abebe-Akele F."/>
            <person name="Simpson S."/>
            <person name="Morris K."/>
            <person name="Thomas W.K."/>
            <person name="Tisa L.S."/>
        </authorList>
    </citation>
    <scope>NUCLEOTIDE SEQUENCE [LARGE SCALE GENOMIC DNA]</scope>
    <source>
        <strain evidence="2">CpI1-S</strain>
    </source>
</reference>
<keyword evidence="2" id="KW-1185">Reference proteome</keyword>
<dbReference type="PATRIC" id="fig|1502723.3.peg.5746"/>